<dbReference type="PANTHER" id="PTHR36307">
    <property type="entry name" value="FLAGELLA BASAL BODY P-RING FORMATION PROTEIN FLGA"/>
    <property type="match status" value="1"/>
</dbReference>
<dbReference type="RefSeq" id="WP_193149813.1">
    <property type="nucleotide sequence ID" value="NZ_CP041235.1"/>
</dbReference>
<protein>
    <submittedName>
        <fullName evidence="2">Flagellar basal body P-ring formation protein FlgA</fullName>
    </submittedName>
</protein>
<dbReference type="InterPro" id="IPR039246">
    <property type="entry name" value="Flagellar_FlgA"/>
</dbReference>
<dbReference type="Gene3D" id="2.30.30.760">
    <property type="match status" value="1"/>
</dbReference>
<sequence length="291" mass="33853">MLFLKIILLLISFSTIFAANTLQSNYFIKNDFIMLSDIVSVNKENDRKLFDIDKNRHSKRIQKKELLKILHKNGFDNFTSKHSYIQFTKRSPIDTTFIKNSIKKHYTKKYKNIKISEITLFPTHYMEELPKRYTVHFNTKAHLSNKGILYIKTDNNKKIFFKYKILATVSILFARKNIKKDNELTNVNTQKKSIILDKFKAMPLQGLHVKHYQSKHNIKADDVITKRDVVGLFLVKRGSSVSVNFNNNAIHIYFSAKALQNGRLGDTVSVIKRNGKKIRVVITGKNKAEVQ</sequence>
<accession>A0A7M1B1R0</accession>
<evidence type="ECO:0000313" key="2">
    <source>
        <dbReference type="EMBL" id="QOP43663.1"/>
    </source>
</evidence>
<dbReference type="Pfam" id="PF13144">
    <property type="entry name" value="ChapFlgA"/>
    <property type="match status" value="1"/>
</dbReference>
<dbReference type="NCBIfam" id="TIGR03170">
    <property type="entry name" value="flgA_cterm"/>
    <property type="match status" value="1"/>
</dbReference>
<feature type="domain" description="Flagella basal body P-ring formation protein FlgA SAF" evidence="1">
    <location>
        <begin position="171"/>
        <end position="290"/>
    </location>
</feature>
<evidence type="ECO:0000259" key="1">
    <source>
        <dbReference type="Pfam" id="PF13144"/>
    </source>
</evidence>
<keyword evidence="3" id="KW-1185">Reference proteome</keyword>
<keyword evidence="2" id="KW-0966">Cell projection</keyword>
<organism evidence="2 3">
    <name type="scientific">Sulfurimonas sediminis</name>
    <dbReference type="NCBI Taxonomy" id="2590020"/>
    <lineage>
        <taxon>Bacteria</taxon>
        <taxon>Pseudomonadati</taxon>
        <taxon>Campylobacterota</taxon>
        <taxon>Epsilonproteobacteria</taxon>
        <taxon>Campylobacterales</taxon>
        <taxon>Sulfurimonadaceae</taxon>
        <taxon>Sulfurimonas</taxon>
    </lineage>
</organism>
<dbReference type="PANTHER" id="PTHR36307:SF1">
    <property type="entry name" value="FLAGELLA BASAL BODY P-RING FORMATION PROTEIN FLGA"/>
    <property type="match status" value="1"/>
</dbReference>
<keyword evidence="2" id="KW-0969">Cilium</keyword>
<dbReference type="EMBL" id="CP041235">
    <property type="protein sequence ID" value="QOP43663.1"/>
    <property type="molecule type" value="Genomic_DNA"/>
</dbReference>
<dbReference type="InterPro" id="IPR017585">
    <property type="entry name" value="SAF_FlgA"/>
</dbReference>
<evidence type="ECO:0000313" key="3">
    <source>
        <dbReference type="Proteomes" id="UP000593719"/>
    </source>
</evidence>
<proteinExistence type="predicted"/>
<dbReference type="AlphaFoldDB" id="A0A7M1B1R0"/>
<keyword evidence="2" id="KW-0282">Flagellum</keyword>
<name>A0A7M1B1R0_9BACT</name>
<dbReference type="KEGG" id="ssei:FJR45_06740"/>
<dbReference type="GO" id="GO:0044780">
    <property type="term" value="P:bacterial-type flagellum assembly"/>
    <property type="evidence" value="ECO:0007669"/>
    <property type="project" value="InterPro"/>
</dbReference>
<gene>
    <name evidence="2" type="primary">flgA</name>
    <name evidence="2" type="ORF">FJR45_06740</name>
</gene>
<dbReference type="Proteomes" id="UP000593719">
    <property type="component" value="Chromosome"/>
</dbReference>
<reference evidence="2 3" key="1">
    <citation type="submission" date="2019-06" db="EMBL/GenBank/DDBJ databases">
        <title>Sulfurimonas gotlandica sp. nov., a chemoautotrophic and psychrotolerant epsilonproteobacterium isolated from a pelagic redoxcline, and an emended description of the genus Sulfurimonas.</title>
        <authorList>
            <person name="Wang S."/>
            <person name="Jiang L."/>
            <person name="Shao Z."/>
        </authorList>
    </citation>
    <scope>NUCLEOTIDE SEQUENCE [LARGE SCALE GENOMIC DNA]</scope>
    <source>
        <strain evidence="2 3">S2-6</strain>
    </source>
</reference>